<dbReference type="AlphaFoldDB" id="A0A7S0FDU4"/>
<keyword evidence="1" id="KW-0479">Metal-binding</keyword>
<organism evidence="5">
    <name type="scientific">Pyrodinium bahamense</name>
    <dbReference type="NCBI Taxonomy" id="73915"/>
    <lineage>
        <taxon>Eukaryota</taxon>
        <taxon>Sar</taxon>
        <taxon>Alveolata</taxon>
        <taxon>Dinophyceae</taxon>
        <taxon>Gonyaulacales</taxon>
        <taxon>Pyrocystaceae</taxon>
        <taxon>Pyrodinium</taxon>
    </lineage>
</organism>
<accession>A0A7S0FDU4</accession>
<evidence type="ECO:0000256" key="2">
    <source>
        <dbReference type="ARBA" id="ARBA00022771"/>
    </source>
</evidence>
<evidence type="ECO:0000259" key="4">
    <source>
        <dbReference type="Pfam" id="PF14768"/>
    </source>
</evidence>
<dbReference type="GO" id="GO:0005634">
    <property type="term" value="C:nucleus"/>
    <property type="evidence" value="ECO:0007669"/>
    <property type="project" value="TreeGrafter"/>
</dbReference>
<reference evidence="5" key="1">
    <citation type="submission" date="2021-01" db="EMBL/GenBank/DDBJ databases">
        <authorList>
            <person name="Corre E."/>
            <person name="Pelletier E."/>
            <person name="Niang G."/>
            <person name="Scheremetjew M."/>
            <person name="Finn R."/>
            <person name="Kale V."/>
            <person name="Holt S."/>
            <person name="Cochrane G."/>
            <person name="Meng A."/>
            <person name="Brown T."/>
            <person name="Cohen L."/>
        </authorList>
    </citation>
    <scope>NUCLEOTIDE SEQUENCE</scope>
    <source>
        <strain evidence="5">Pbaha01</strain>
    </source>
</reference>
<feature type="domain" description="RPA-interacting protein C-terminal" evidence="4">
    <location>
        <begin position="157"/>
        <end position="237"/>
    </location>
</feature>
<dbReference type="PANTHER" id="PTHR31742:SF1">
    <property type="entry name" value="RPA-INTERACTING PROTEIN"/>
    <property type="match status" value="1"/>
</dbReference>
<dbReference type="InterPro" id="IPR028156">
    <property type="entry name" value="RIP"/>
</dbReference>
<dbReference type="InterPro" id="IPR028159">
    <property type="entry name" value="RPA_interact_C_dom"/>
</dbReference>
<evidence type="ECO:0000256" key="1">
    <source>
        <dbReference type="ARBA" id="ARBA00022723"/>
    </source>
</evidence>
<gene>
    <name evidence="5" type="ORF">PBAH0796_LOCUS10549</name>
</gene>
<proteinExistence type="predicted"/>
<dbReference type="GO" id="GO:0008270">
    <property type="term" value="F:zinc ion binding"/>
    <property type="evidence" value="ECO:0007669"/>
    <property type="project" value="UniProtKB-KW"/>
</dbReference>
<dbReference type="EMBL" id="HBEG01017491">
    <property type="protein sequence ID" value="CAD8355182.1"/>
    <property type="molecule type" value="Transcribed_RNA"/>
</dbReference>
<evidence type="ECO:0000313" key="5">
    <source>
        <dbReference type="EMBL" id="CAD8355182.1"/>
    </source>
</evidence>
<sequence>MMPAACPAARQPVKLRGRTVATDELRARCLARVREGRERLFGRLRELADEHGSCADGLRSVARELLQAEVQRAALPAWLPCGSEALAWGGGGGCPAWQEPEGVFDEEALLDLEQELLRELELEAEQRDLDEAEAMLRLQNEEDCALFEQHLLGGVPCPLCGLGRLEQRRGELRCTACGEMHAAMMDESLHMEDVGEMLGLAEEQHRRAGCSSRQVHFEVSSDFGASVLYLRCNDCGWREVVL</sequence>
<keyword evidence="2" id="KW-0863">Zinc-finger</keyword>
<name>A0A7S0FDU4_9DINO</name>
<dbReference type="PANTHER" id="PTHR31742">
    <property type="entry name" value="RPA-INTERACTING PROTEIN RPAIN"/>
    <property type="match status" value="1"/>
</dbReference>
<keyword evidence="3" id="KW-0862">Zinc</keyword>
<evidence type="ECO:0000256" key="3">
    <source>
        <dbReference type="ARBA" id="ARBA00022833"/>
    </source>
</evidence>
<dbReference type="Pfam" id="PF14768">
    <property type="entry name" value="RPA_interact_C"/>
    <property type="match status" value="1"/>
</dbReference>
<dbReference type="GO" id="GO:0006606">
    <property type="term" value="P:protein import into nucleus"/>
    <property type="evidence" value="ECO:0007669"/>
    <property type="project" value="TreeGrafter"/>
</dbReference>
<protein>
    <recommendedName>
        <fullName evidence="4">RPA-interacting protein C-terminal domain-containing protein</fullName>
    </recommendedName>
</protein>